<evidence type="ECO:0000256" key="1">
    <source>
        <dbReference type="ARBA" id="ARBA00022490"/>
    </source>
</evidence>
<dbReference type="GO" id="GO:0016282">
    <property type="term" value="C:eukaryotic 43S preinitiation complex"/>
    <property type="evidence" value="ECO:0007669"/>
    <property type="project" value="UniProtKB-UniRule"/>
</dbReference>
<dbReference type="Proteomes" id="UP000887568">
    <property type="component" value="Unplaced"/>
</dbReference>
<dbReference type="PROSITE" id="PS00678">
    <property type="entry name" value="WD_REPEATS_1"/>
    <property type="match status" value="1"/>
</dbReference>
<comment type="function">
    <text evidence="7">Component of the eukaryotic translation initiation factor 3 (eIF-3) complex, which is involved in protein synthesis of a specialized repertoire of mRNAs and, together with other initiation factors, stimulates binding of mRNA and methionyl-tRNAi to the 40S ribosome. The eIF-3 complex specifically targets and initiates translation of a subset of mRNAs involved in cell proliferation.</text>
</comment>
<dbReference type="AlphaFoldDB" id="A0A913Z953"/>
<dbReference type="GO" id="GO:0071541">
    <property type="term" value="C:eukaryotic translation initiation factor 3 complex, eIF3m"/>
    <property type="evidence" value="ECO:0007669"/>
    <property type="project" value="TreeGrafter"/>
</dbReference>
<dbReference type="PROSITE" id="PS50082">
    <property type="entry name" value="WD_REPEATS_2"/>
    <property type="match status" value="4"/>
</dbReference>
<dbReference type="SMART" id="SM00320">
    <property type="entry name" value="WD40"/>
    <property type="match status" value="7"/>
</dbReference>
<dbReference type="InterPro" id="IPR036322">
    <property type="entry name" value="WD40_repeat_dom_sf"/>
</dbReference>
<comment type="similarity">
    <text evidence="6">Belongs to the WD repeat STRAP family.</text>
</comment>
<dbReference type="GO" id="GO:0001732">
    <property type="term" value="P:formation of cytoplasmic translation initiation complex"/>
    <property type="evidence" value="ECO:0007669"/>
    <property type="project" value="UniProtKB-UniRule"/>
</dbReference>
<dbReference type="SUPFAM" id="SSF50978">
    <property type="entry name" value="WD40 repeat-like"/>
    <property type="match status" value="1"/>
</dbReference>
<keyword evidence="4" id="KW-0677">Repeat</keyword>
<proteinExistence type="inferred from homology"/>
<dbReference type="PANTHER" id="PTHR19877:SF1">
    <property type="entry name" value="EUKARYOTIC TRANSLATION INITIATION FACTOR 3 SUBUNIT I"/>
    <property type="match status" value="1"/>
</dbReference>
<dbReference type="FunFam" id="2.130.10.10:FF:000127">
    <property type="entry name" value="Eukaryotic translation initiation factor 3 subunit I"/>
    <property type="match status" value="1"/>
</dbReference>
<protein>
    <recommendedName>
        <fullName evidence="7">Eukaryotic translation initiation factor 3 subunit I</fullName>
        <shortName evidence="7">eIF3i</shortName>
    </recommendedName>
</protein>
<feature type="repeat" description="WD" evidence="8">
    <location>
        <begin position="23"/>
        <end position="54"/>
    </location>
</feature>
<dbReference type="InterPro" id="IPR027525">
    <property type="entry name" value="eIF3i"/>
</dbReference>
<dbReference type="GeneID" id="119721405"/>
<evidence type="ECO:0000256" key="5">
    <source>
        <dbReference type="ARBA" id="ARBA00022917"/>
    </source>
</evidence>
<evidence type="ECO:0000256" key="2">
    <source>
        <dbReference type="ARBA" id="ARBA00022540"/>
    </source>
</evidence>
<dbReference type="GO" id="GO:0033290">
    <property type="term" value="C:eukaryotic 48S preinitiation complex"/>
    <property type="evidence" value="ECO:0007669"/>
    <property type="project" value="UniProtKB-UniRule"/>
</dbReference>
<dbReference type="HAMAP" id="MF_03008">
    <property type="entry name" value="eIF3i"/>
    <property type="match status" value="1"/>
</dbReference>
<evidence type="ECO:0000313" key="10">
    <source>
        <dbReference type="Proteomes" id="UP000887568"/>
    </source>
</evidence>
<dbReference type="Gene3D" id="2.130.10.10">
    <property type="entry name" value="YVTN repeat-like/Quinoprotein amine dehydrogenase"/>
    <property type="match status" value="1"/>
</dbReference>
<evidence type="ECO:0000256" key="8">
    <source>
        <dbReference type="PROSITE-ProRule" id="PRU00221"/>
    </source>
</evidence>
<evidence type="ECO:0000313" key="9">
    <source>
        <dbReference type="EnsemblMetazoa" id="XP_038047405.1"/>
    </source>
</evidence>
<feature type="repeat" description="WD" evidence="8">
    <location>
        <begin position="298"/>
        <end position="328"/>
    </location>
</feature>
<dbReference type="EnsemblMetazoa" id="XM_038191477.1">
    <property type="protein sequence ID" value="XP_038047405.1"/>
    <property type="gene ID" value="LOC119721405"/>
</dbReference>
<dbReference type="OMA" id="VWFSHNG"/>
<name>A0A913Z953_PATMI</name>
<keyword evidence="2 7" id="KW-0396">Initiation factor</keyword>
<dbReference type="InterPro" id="IPR001680">
    <property type="entry name" value="WD40_rpt"/>
</dbReference>
<evidence type="ECO:0000256" key="4">
    <source>
        <dbReference type="ARBA" id="ARBA00022737"/>
    </source>
</evidence>
<keyword evidence="10" id="KW-1185">Reference proteome</keyword>
<dbReference type="InterPro" id="IPR019775">
    <property type="entry name" value="WD40_repeat_CS"/>
</dbReference>
<sequence length="342" mass="38384">MCNLWRTRISLSSRLNNMKPIALNGHERAITRVRYNPEGDLLFSCAKDIHPTVWFALNGERLGTYEGHTGAVWCLDVNWDTSKVLTGAGDNSCRLWDCETGKCINTFDTKSAVRTCGFTYSGNTLFYSTDKAMGNMCQIFLYDVRDPQQMKDNDPYLKIPVTTPKVTSAIASGLDKYILTGHEDGSLVKWQMETGEKIHSVQEHSRQVIDVQPSKNSKMVITASKDNTAKMFDADTLELLKTYKTERPVNSAAISPNKDHVVLGGGQEAMDVTTTSSRIGKFDARFFHLIFEEEFGRVKGHFGPINSLAYSPDGMGYTSGGEDGYVRIHTFDAQFHEFEFEY</sequence>
<comment type="subcellular location">
    <subcellularLocation>
        <location evidence="7">Cytoplasm</location>
    </subcellularLocation>
</comment>
<dbReference type="InterPro" id="IPR015943">
    <property type="entry name" value="WD40/YVTN_repeat-like_dom_sf"/>
</dbReference>
<evidence type="ECO:0000256" key="3">
    <source>
        <dbReference type="ARBA" id="ARBA00022574"/>
    </source>
</evidence>
<evidence type="ECO:0000256" key="6">
    <source>
        <dbReference type="ARBA" id="ARBA00038394"/>
    </source>
</evidence>
<keyword evidence="3 8" id="KW-0853">WD repeat</keyword>
<dbReference type="GO" id="GO:0003743">
    <property type="term" value="F:translation initiation factor activity"/>
    <property type="evidence" value="ECO:0007669"/>
    <property type="project" value="UniProtKB-UniRule"/>
</dbReference>
<keyword evidence="1 7" id="KW-0963">Cytoplasm</keyword>
<feature type="repeat" description="WD" evidence="8">
    <location>
        <begin position="65"/>
        <end position="106"/>
    </location>
</feature>
<dbReference type="OrthoDB" id="24966at2759"/>
<reference evidence="9" key="1">
    <citation type="submission" date="2022-11" db="UniProtKB">
        <authorList>
            <consortium name="EnsemblMetazoa"/>
        </authorList>
    </citation>
    <scope>IDENTIFICATION</scope>
</reference>
<organism evidence="9 10">
    <name type="scientific">Patiria miniata</name>
    <name type="common">Bat star</name>
    <name type="synonym">Asterina miniata</name>
    <dbReference type="NCBI Taxonomy" id="46514"/>
    <lineage>
        <taxon>Eukaryota</taxon>
        <taxon>Metazoa</taxon>
        <taxon>Echinodermata</taxon>
        <taxon>Eleutherozoa</taxon>
        <taxon>Asterozoa</taxon>
        <taxon>Asteroidea</taxon>
        <taxon>Valvatacea</taxon>
        <taxon>Valvatida</taxon>
        <taxon>Asterinidae</taxon>
        <taxon>Patiria</taxon>
    </lineage>
</organism>
<evidence type="ECO:0000256" key="7">
    <source>
        <dbReference type="HAMAP-Rule" id="MF_03008"/>
    </source>
</evidence>
<comment type="similarity">
    <text evidence="7">Belongs to the eIF-3 subunit I family.</text>
</comment>
<dbReference type="RefSeq" id="XP_038047405.1">
    <property type="nucleotide sequence ID" value="XM_038191477.1"/>
</dbReference>
<dbReference type="Pfam" id="PF24805">
    <property type="entry name" value="EIF3I"/>
    <property type="match status" value="1"/>
</dbReference>
<dbReference type="GO" id="GO:0003723">
    <property type="term" value="F:RNA binding"/>
    <property type="evidence" value="ECO:0007669"/>
    <property type="project" value="TreeGrafter"/>
</dbReference>
<dbReference type="PROSITE" id="PS50294">
    <property type="entry name" value="WD_REPEATS_REGION"/>
    <property type="match status" value="3"/>
</dbReference>
<comment type="subunit">
    <text evidence="7">Component of the eukaryotic translation initiation factor 3 (eIF-3) complex.</text>
</comment>
<dbReference type="PANTHER" id="PTHR19877">
    <property type="entry name" value="EUKARYOTIC TRANSLATION INITIATION FACTOR 3 SUBUNIT I"/>
    <property type="match status" value="1"/>
</dbReference>
<feature type="repeat" description="WD" evidence="8">
    <location>
        <begin position="201"/>
        <end position="242"/>
    </location>
</feature>
<keyword evidence="5 7" id="KW-0648">Protein biosynthesis</keyword>
<accession>A0A913Z953</accession>